<proteinExistence type="predicted"/>
<keyword evidence="1" id="KW-0808">Transferase</keyword>
<accession>A0AAV8ZMZ0</accession>
<dbReference type="GO" id="GO:0003950">
    <property type="term" value="F:NAD+ poly-ADP-ribosyltransferase activity"/>
    <property type="evidence" value="ECO:0007669"/>
    <property type="project" value="UniProtKB-UniRule"/>
</dbReference>
<dbReference type="PANTHER" id="PTHR45740">
    <property type="entry name" value="POLY [ADP-RIBOSE] POLYMERASE"/>
    <property type="match status" value="1"/>
</dbReference>
<evidence type="ECO:0000259" key="2">
    <source>
        <dbReference type="PROSITE" id="PS51059"/>
    </source>
</evidence>
<evidence type="ECO:0000256" key="1">
    <source>
        <dbReference type="RuleBase" id="RU362114"/>
    </source>
</evidence>
<organism evidence="3 4">
    <name type="scientific">Rhamnusium bicolor</name>
    <dbReference type="NCBI Taxonomy" id="1586634"/>
    <lineage>
        <taxon>Eukaryota</taxon>
        <taxon>Metazoa</taxon>
        <taxon>Ecdysozoa</taxon>
        <taxon>Arthropoda</taxon>
        <taxon>Hexapoda</taxon>
        <taxon>Insecta</taxon>
        <taxon>Pterygota</taxon>
        <taxon>Neoptera</taxon>
        <taxon>Endopterygota</taxon>
        <taxon>Coleoptera</taxon>
        <taxon>Polyphaga</taxon>
        <taxon>Cucujiformia</taxon>
        <taxon>Chrysomeloidea</taxon>
        <taxon>Cerambycidae</taxon>
        <taxon>Lepturinae</taxon>
        <taxon>Rhagiini</taxon>
        <taxon>Rhamnusium</taxon>
    </lineage>
</organism>
<dbReference type="Pfam" id="PF00644">
    <property type="entry name" value="PARP"/>
    <property type="match status" value="1"/>
</dbReference>
<gene>
    <name evidence="3" type="ORF">NQ314_003728</name>
</gene>
<dbReference type="AlphaFoldDB" id="A0AAV8ZMZ0"/>
<name>A0AAV8ZMZ0_9CUCU</name>
<dbReference type="GO" id="GO:1990404">
    <property type="term" value="F:NAD+-protein mono-ADP-ribosyltransferase activity"/>
    <property type="evidence" value="ECO:0007669"/>
    <property type="project" value="TreeGrafter"/>
</dbReference>
<keyword evidence="1" id="KW-0328">Glycosyltransferase</keyword>
<dbReference type="EC" id="2.4.2.-" evidence="1"/>
<keyword evidence="1" id="KW-0520">NAD</keyword>
<evidence type="ECO:0000313" key="4">
    <source>
        <dbReference type="Proteomes" id="UP001162156"/>
    </source>
</evidence>
<sequence>MSRIFVKQIEKVFNPYLRMQYKLMKIEYKKRYGHVYEKTLFHGTQKDNIDSICTNNLNWRLTSKHKFGEGVSFSPISNYATHYSDETYDKNNDCCKCSHK</sequence>
<protein>
    <recommendedName>
        <fullName evidence="1">Poly [ADP-ribose] polymerase</fullName>
        <shortName evidence="1">PARP</shortName>
        <ecNumber evidence="1">2.4.2.-</ecNumber>
    </recommendedName>
</protein>
<keyword evidence="4" id="KW-1185">Reference proteome</keyword>
<dbReference type="InterPro" id="IPR012317">
    <property type="entry name" value="Poly(ADP-ribose)pol_cat_dom"/>
</dbReference>
<reference evidence="3" key="1">
    <citation type="journal article" date="2023" name="Insect Mol. Biol.">
        <title>Genome sequencing provides insights into the evolution of gene families encoding plant cell wall-degrading enzymes in longhorned beetles.</title>
        <authorList>
            <person name="Shin N.R."/>
            <person name="Okamura Y."/>
            <person name="Kirsch R."/>
            <person name="Pauchet Y."/>
        </authorList>
    </citation>
    <scope>NUCLEOTIDE SEQUENCE</scope>
    <source>
        <strain evidence="3">RBIC_L_NR</strain>
    </source>
</reference>
<dbReference type="GO" id="GO:0005634">
    <property type="term" value="C:nucleus"/>
    <property type="evidence" value="ECO:0007669"/>
    <property type="project" value="TreeGrafter"/>
</dbReference>
<dbReference type="Proteomes" id="UP001162156">
    <property type="component" value="Unassembled WGS sequence"/>
</dbReference>
<dbReference type="EMBL" id="JANEYF010001071">
    <property type="protein sequence ID" value="KAJ8966121.1"/>
    <property type="molecule type" value="Genomic_DNA"/>
</dbReference>
<comment type="caution">
    <text evidence="3">The sequence shown here is derived from an EMBL/GenBank/DDBJ whole genome shotgun (WGS) entry which is preliminary data.</text>
</comment>
<dbReference type="SUPFAM" id="SSF56399">
    <property type="entry name" value="ADP-ribosylation"/>
    <property type="match status" value="1"/>
</dbReference>
<dbReference type="InterPro" id="IPR051712">
    <property type="entry name" value="ARTD-AVP"/>
</dbReference>
<dbReference type="PANTHER" id="PTHR45740:SF2">
    <property type="entry name" value="POLY [ADP-RIBOSE] POLYMERASE"/>
    <property type="match status" value="1"/>
</dbReference>
<evidence type="ECO:0000313" key="3">
    <source>
        <dbReference type="EMBL" id="KAJ8966121.1"/>
    </source>
</evidence>
<feature type="domain" description="PARP catalytic" evidence="2">
    <location>
        <begin position="1"/>
        <end position="100"/>
    </location>
</feature>
<dbReference type="PROSITE" id="PS51059">
    <property type="entry name" value="PARP_CATALYTIC"/>
    <property type="match status" value="1"/>
</dbReference>
<dbReference type="Gene3D" id="3.90.228.10">
    <property type="match status" value="1"/>
</dbReference>